<name>A0A1G9I8P6_9ACTN</name>
<dbReference type="STRING" id="686624.SAMN04488242_0785"/>
<dbReference type="OrthoDB" id="3717121at2"/>
<keyword evidence="2" id="KW-1185">Reference proteome</keyword>
<evidence type="ECO:0000313" key="2">
    <source>
        <dbReference type="Proteomes" id="UP000199475"/>
    </source>
</evidence>
<organism evidence="1 2">
    <name type="scientific">Tessaracoccus oleiagri</name>
    <dbReference type="NCBI Taxonomy" id="686624"/>
    <lineage>
        <taxon>Bacteria</taxon>
        <taxon>Bacillati</taxon>
        <taxon>Actinomycetota</taxon>
        <taxon>Actinomycetes</taxon>
        <taxon>Propionibacteriales</taxon>
        <taxon>Propionibacteriaceae</taxon>
        <taxon>Tessaracoccus</taxon>
    </lineage>
</organism>
<evidence type="ECO:0000313" key="1">
    <source>
        <dbReference type="EMBL" id="SDL21456.1"/>
    </source>
</evidence>
<reference evidence="1 2" key="1">
    <citation type="submission" date="2016-10" db="EMBL/GenBank/DDBJ databases">
        <authorList>
            <person name="de Groot N.N."/>
        </authorList>
    </citation>
    <scope>NUCLEOTIDE SEQUENCE [LARGE SCALE GENOMIC DNA]</scope>
    <source>
        <strain evidence="1 2">CGMCC 1.9159</strain>
    </source>
</reference>
<sequence length="378" mass="41905">METEWELWARQRSWMFHAGWPMVLARFSGGGLRKGVMREVPMAFEGRFGEYACFGFRATGGTDPWGGFDVVALRIPGAQFPSLSVAPVLGTLDGTPVPVSREFDLEWQAVSPSAAFARDVLIPDVTRHLHRIEFECLWFEQDAILVNTRRQIPTEDLDDYLTILHRIVDAIPTKVLTAVGVRRALPMRPPAPARAPAVARHWFQSGTTAEAWKAWAAERRWMVTTAKDIHERLKHRIPVVAEGHGFVGKFGDLPVFGFTAAPLRNVVGVRLPGLTLPEITIHKDDELLAELMGGGDFEVGDPAFDHAWRIRTADEAGARRVLSPRVRARFDEAPPFDRLWFGGDSIALITTRAIAPGAVDGILTWLLSVASQLPVPGE</sequence>
<dbReference type="Proteomes" id="UP000199475">
    <property type="component" value="Unassembled WGS sequence"/>
</dbReference>
<dbReference type="AlphaFoldDB" id="A0A1G9I8P6"/>
<gene>
    <name evidence="1" type="ORF">SAMN04488242_0785</name>
</gene>
<dbReference type="RefSeq" id="WP_093249044.1">
    <property type="nucleotide sequence ID" value="NZ_FNGP01000001.1"/>
</dbReference>
<dbReference type="EMBL" id="FNGP01000001">
    <property type="protein sequence ID" value="SDL21456.1"/>
    <property type="molecule type" value="Genomic_DNA"/>
</dbReference>
<accession>A0A1G9I8P6</accession>
<protein>
    <submittedName>
        <fullName evidence="1">Uncharacterized protein</fullName>
    </submittedName>
</protein>
<proteinExistence type="predicted"/>